<dbReference type="RefSeq" id="WP_066467626.1">
    <property type="nucleotide sequence ID" value="NZ_CBCRUZ010000002.1"/>
</dbReference>
<dbReference type="InterPro" id="IPR017881">
    <property type="entry name" value="NirD"/>
</dbReference>
<evidence type="ECO:0000256" key="3">
    <source>
        <dbReference type="ARBA" id="ARBA00023002"/>
    </source>
</evidence>
<dbReference type="Pfam" id="PF13806">
    <property type="entry name" value="Rieske_2"/>
    <property type="match status" value="1"/>
</dbReference>
<evidence type="ECO:0000259" key="7">
    <source>
        <dbReference type="PROSITE" id="PS51296"/>
    </source>
</evidence>
<keyword evidence="6" id="KW-0534">Nitrate assimilation</keyword>
<gene>
    <name evidence="8" type="ORF">KV203_13165</name>
</gene>
<evidence type="ECO:0000313" key="8">
    <source>
        <dbReference type="EMBL" id="QXQ12865.1"/>
    </source>
</evidence>
<evidence type="ECO:0000256" key="1">
    <source>
        <dbReference type="ARBA" id="ARBA00022714"/>
    </source>
</evidence>
<dbReference type="PROSITE" id="PS51296">
    <property type="entry name" value="RIESKE"/>
    <property type="match status" value="1"/>
</dbReference>
<dbReference type="Gene3D" id="2.102.10.10">
    <property type="entry name" value="Rieske [2Fe-2S] iron-sulphur domain"/>
    <property type="match status" value="1"/>
</dbReference>
<evidence type="ECO:0000256" key="2">
    <source>
        <dbReference type="ARBA" id="ARBA00022723"/>
    </source>
</evidence>
<dbReference type="PANTHER" id="PTHR40562:SF1">
    <property type="entry name" value="NITRITE REDUCTASE (NADH) SMALL SUBUNIT"/>
    <property type="match status" value="1"/>
</dbReference>
<evidence type="ECO:0000313" key="9">
    <source>
        <dbReference type="Proteomes" id="UP000887023"/>
    </source>
</evidence>
<keyword evidence="5" id="KW-0411">Iron-sulfur</keyword>
<dbReference type="InterPro" id="IPR012748">
    <property type="entry name" value="Rieske-like_NirD"/>
</dbReference>
<proteinExistence type="predicted"/>
<dbReference type="SUPFAM" id="SSF50022">
    <property type="entry name" value="ISP domain"/>
    <property type="match status" value="1"/>
</dbReference>
<evidence type="ECO:0000256" key="4">
    <source>
        <dbReference type="ARBA" id="ARBA00023004"/>
    </source>
</evidence>
<feature type="domain" description="Rieske" evidence="7">
    <location>
        <begin position="18"/>
        <end position="116"/>
    </location>
</feature>
<reference evidence="8" key="1">
    <citation type="submission" date="2021-07" db="EMBL/GenBank/DDBJ databases">
        <title>Candidatus Kaistella beijingensis sp. nov. isolated from a municipal wastewater treatment plant is involved in sludge foaming.</title>
        <authorList>
            <person name="Song Y."/>
            <person name="Liu S.-J."/>
        </authorList>
    </citation>
    <scope>NUCLEOTIDE SEQUENCE</scope>
    <source>
        <strain evidence="8">DSM 43998</strain>
    </source>
</reference>
<dbReference type="InterPro" id="IPR036922">
    <property type="entry name" value="Rieske_2Fe-2S_sf"/>
</dbReference>
<keyword evidence="2" id="KW-0479">Metal-binding</keyword>
<dbReference type="InterPro" id="IPR017941">
    <property type="entry name" value="Rieske_2Fe-2S"/>
</dbReference>
<dbReference type="PROSITE" id="PS51300">
    <property type="entry name" value="NIRD"/>
    <property type="match status" value="1"/>
</dbReference>
<name>A0ABX8S4V1_9ACTN</name>
<sequence>MRVGTFRSELNRAGVDWVTVCPLDQLIPGRGVAVRLSGGRKISLFRLDDGTLCAVGDVEPSVRPISARAVAGACPGEPIVVAAVATFSLIDGRCLTDPTRSVPVYDVRVDAGIVEVAAQAAMTVGGAMPAIVPKHSAA</sequence>
<evidence type="ECO:0000256" key="5">
    <source>
        <dbReference type="ARBA" id="ARBA00023014"/>
    </source>
</evidence>
<evidence type="ECO:0000256" key="6">
    <source>
        <dbReference type="ARBA" id="ARBA00023063"/>
    </source>
</evidence>
<accession>A0ABX8S4V1</accession>
<dbReference type="Proteomes" id="UP000887023">
    <property type="component" value="Chromosome"/>
</dbReference>
<dbReference type="PANTHER" id="PTHR40562">
    <property type="match status" value="1"/>
</dbReference>
<keyword evidence="1" id="KW-0001">2Fe-2S</keyword>
<keyword evidence="4" id="KW-0408">Iron</keyword>
<organism evidence="8 9">
    <name type="scientific">Skermania pinensis</name>
    <dbReference type="NCBI Taxonomy" id="39122"/>
    <lineage>
        <taxon>Bacteria</taxon>
        <taxon>Bacillati</taxon>
        <taxon>Actinomycetota</taxon>
        <taxon>Actinomycetes</taxon>
        <taxon>Mycobacteriales</taxon>
        <taxon>Gordoniaceae</taxon>
        <taxon>Skermania</taxon>
    </lineage>
</organism>
<dbReference type="EMBL" id="CP079105">
    <property type="protein sequence ID" value="QXQ12865.1"/>
    <property type="molecule type" value="Genomic_DNA"/>
</dbReference>
<keyword evidence="9" id="KW-1185">Reference proteome</keyword>
<keyword evidence="3" id="KW-0560">Oxidoreductase</keyword>
<protein>
    <submittedName>
        <fullName evidence="8">Nitrite reductase (NAD(P)H) small subunit</fullName>
    </submittedName>
</protein>